<sequence>MKNQELHAFMKANKMTQKQVATLFDTSGTTISQYLNDKYPTDTKWLDEKVDELLARQKAKVVEAKYNNAFVPTMTAKQGMEIMQFAQAEGEINVIYGAAGLGKTQMLKQYAKEHSSAVLIETDPSCNPKVLLRKIAEAVGANSRGINNDVLSSIVEKLKGSERLLMIDEAELLSTRALEFIRRIHDLTQCGVILAGMPRLLVNLKGKNNELAQLYSRVGFACDLGNALPDEDLAMLAESALNTSEFNEPLIKACKGNARRLSKLMRGVVRSAEINDTQISAAMIEQYSKMLIS</sequence>
<dbReference type="SUPFAM" id="SSF47413">
    <property type="entry name" value="lambda repressor-like DNA-binding domains"/>
    <property type="match status" value="1"/>
</dbReference>
<dbReference type="InterPro" id="IPR010982">
    <property type="entry name" value="Lambda_DNA-bd_dom_sf"/>
</dbReference>
<protein>
    <submittedName>
        <fullName evidence="2">Transcriptional regulator</fullName>
    </submittedName>
</protein>
<dbReference type="InterPro" id="IPR027417">
    <property type="entry name" value="P-loop_NTPase"/>
</dbReference>
<dbReference type="Gene3D" id="1.10.260.40">
    <property type="entry name" value="lambda repressor-like DNA-binding domains"/>
    <property type="match status" value="1"/>
</dbReference>
<dbReference type="GO" id="GO:0016887">
    <property type="term" value="F:ATP hydrolysis activity"/>
    <property type="evidence" value="ECO:0007669"/>
    <property type="project" value="InterPro"/>
</dbReference>
<proteinExistence type="predicted"/>
<gene>
    <name evidence="2" type="ORF">BKK54_06525</name>
</gene>
<dbReference type="AlphaFoldDB" id="A0A1V3J544"/>
<dbReference type="RefSeq" id="WP_077542336.1">
    <property type="nucleotide sequence ID" value="NZ_MLHN01000010.1"/>
</dbReference>
<keyword evidence="3" id="KW-1185">Reference proteome</keyword>
<accession>A0A1V3J544</accession>
<reference evidence="2 3" key="1">
    <citation type="submission" date="2016-10" db="EMBL/GenBank/DDBJ databases">
        <title>Rodentibacter gen. nov. and new species.</title>
        <authorList>
            <person name="Christensen H."/>
        </authorList>
    </citation>
    <scope>NUCLEOTIDE SEQUENCE [LARGE SCALE GENOMIC DNA]</scope>
    <source>
        <strain evidence="3">ppn416</strain>
    </source>
</reference>
<feature type="domain" description="HTH cro/C1-type" evidence="1">
    <location>
        <begin position="6"/>
        <end position="53"/>
    </location>
</feature>
<organism evidence="2 3">
    <name type="scientific">Rodentibacter genomosp. 1</name>
    <dbReference type="NCBI Taxonomy" id="1908264"/>
    <lineage>
        <taxon>Bacteria</taxon>
        <taxon>Pseudomonadati</taxon>
        <taxon>Pseudomonadota</taxon>
        <taxon>Gammaproteobacteria</taxon>
        <taxon>Pasteurellales</taxon>
        <taxon>Pasteurellaceae</taxon>
        <taxon>Rodentibacter</taxon>
    </lineage>
</organism>
<comment type="caution">
    <text evidence="2">The sequence shown here is derived from an EMBL/GenBank/DDBJ whole genome shotgun (WGS) entry which is preliminary data.</text>
</comment>
<dbReference type="Proteomes" id="UP000188481">
    <property type="component" value="Unassembled WGS sequence"/>
</dbReference>
<name>A0A1V3J544_9PAST</name>
<dbReference type="PROSITE" id="PS50943">
    <property type="entry name" value="HTH_CROC1"/>
    <property type="match status" value="1"/>
</dbReference>
<dbReference type="STRING" id="1908264.BKK54_06525"/>
<evidence type="ECO:0000313" key="3">
    <source>
        <dbReference type="Proteomes" id="UP000188481"/>
    </source>
</evidence>
<dbReference type="SUPFAM" id="SSF52540">
    <property type="entry name" value="P-loop containing nucleoside triphosphate hydrolases"/>
    <property type="match status" value="1"/>
</dbReference>
<dbReference type="CDD" id="cd00093">
    <property type="entry name" value="HTH_XRE"/>
    <property type="match status" value="1"/>
</dbReference>
<dbReference type="Gene3D" id="3.40.50.300">
    <property type="entry name" value="P-loop containing nucleotide triphosphate hydrolases"/>
    <property type="match status" value="1"/>
</dbReference>
<dbReference type="PANTHER" id="PTHR35894">
    <property type="entry name" value="GENERAL SECRETION PATHWAY PROTEIN A-RELATED"/>
    <property type="match status" value="1"/>
</dbReference>
<dbReference type="InterPro" id="IPR001387">
    <property type="entry name" value="Cro/C1-type_HTH"/>
</dbReference>
<dbReference type="PANTHER" id="PTHR35894:SF5">
    <property type="entry name" value="MU-LIKE PROPHAGE FLUMU DNA TRANSPOSITION PROTEIN B"/>
    <property type="match status" value="1"/>
</dbReference>
<dbReference type="EMBL" id="MLHN01000010">
    <property type="protein sequence ID" value="OOF50298.1"/>
    <property type="molecule type" value="Genomic_DNA"/>
</dbReference>
<dbReference type="InterPro" id="IPR052026">
    <property type="entry name" value="ExeA_AAA_ATPase_DNA-bind"/>
</dbReference>
<dbReference type="Pfam" id="PF13401">
    <property type="entry name" value="AAA_22"/>
    <property type="match status" value="1"/>
</dbReference>
<dbReference type="InterPro" id="IPR049945">
    <property type="entry name" value="AAA_22"/>
</dbReference>
<evidence type="ECO:0000313" key="2">
    <source>
        <dbReference type="EMBL" id="OOF50298.1"/>
    </source>
</evidence>
<dbReference type="GO" id="GO:0003677">
    <property type="term" value="F:DNA binding"/>
    <property type="evidence" value="ECO:0007669"/>
    <property type="project" value="InterPro"/>
</dbReference>
<evidence type="ECO:0000259" key="1">
    <source>
        <dbReference type="PROSITE" id="PS50943"/>
    </source>
</evidence>